<feature type="transmembrane region" description="Helical" evidence="6">
    <location>
        <begin position="12"/>
        <end position="34"/>
    </location>
</feature>
<gene>
    <name evidence="8" type="ORF">HELGO_WM13580</name>
</gene>
<dbReference type="InterPro" id="IPR000917">
    <property type="entry name" value="Sulfatase_N"/>
</dbReference>
<dbReference type="EMBL" id="CACVAU010000029">
    <property type="protein sequence ID" value="CAA6808498.1"/>
    <property type="molecule type" value="Genomic_DNA"/>
</dbReference>
<dbReference type="InterPro" id="IPR017850">
    <property type="entry name" value="Alkaline_phosphatase_core_sf"/>
</dbReference>
<feature type="transmembrane region" description="Helical" evidence="6">
    <location>
        <begin position="142"/>
        <end position="164"/>
    </location>
</feature>
<reference evidence="8" key="1">
    <citation type="submission" date="2020-01" db="EMBL/GenBank/DDBJ databases">
        <authorList>
            <person name="Meier V. D."/>
            <person name="Meier V D."/>
        </authorList>
    </citation>
    <scope>NUCLEOTIDE SEQUENCE</scope>
    <source>
        <strain evidence="8">HLG_WM_MAG_05</strain>
    </source>
</reference>
<dbReference type="Gene3D" id="3.40.720.10">
    <property type="entry name" value="Alkaline Phosphatase, subunit A"/>
    <property type="match status" value="1"/>
</dbReference>
<evidence type="ECO:0000256" key="2">
    <source>
        <dbReference type="ARBA" id="ARBA00022475"/>
    </source>
</evidence>
<dbReference type="AlphaFoldDB" id="A0A6S6SJ74"/>
<evidence type="ECO:0000313" key="8">
    <source>
        <dbReference type="EMBL" id="CAA6808498.1"/>
    </source>
</evidence>
<evidence type="ECO:0000256" key="4">
    <source>
        <dbReference type="ARBA" id="ARBA00022989"/>
    </source>
</evidence>
<name>A0A6S6SJ74_9BACT</name>
<dbReference type="PANTHER" id="PTHR47371:SF3">
    <property type="entry name" value="PHOSPHOGLYCEROL TRANSFERASE I"/>
    <property type="match status" value="1"/>
</dbReference>
<dbReference type="CDD" id="cd16015">
    <property type="entry name" value="LTA_synthase"/>
    <property type="match status" value="1"/>
</dbReference>
<comment type="subcellular location">
    <subcellularLocation>
        <location evidence="1">Cell membrane</location>
        <topology evidence="1">Multi-pass membrane protein</topology>
    </subcellularLocation>
</comment>
<evidence type="ECO:0000256" key="5">
    <source>
        <dbReference type="ARBA" id="ARBA00023136"/>
    </source>
</evidence>
<dbReference type="GO" id="GO:0005886">
    <property type="term" value="C:plasma membrane"/>
    <property type="evidence" value="ECO:0007669"/>
    <property type="project" value="UniProtKB-SubCell"/>
</dbReference>
<keyword evidence="2" id="KW-1003">Cell membrane</keyword>
<feature type="transmembrane region" description="Helical" evidence="6">
    <location>
        <begin position="86"/>
        <end position="106"/>
    </location>
</feature>
<organism evidence="8">
    <name type="scientific">uncultured Sulfurovum sp</name>
    <dbReference type="NCBI Taxonomy" id="269237"/>
    <lineage>
        <taxon>Bacteria</taxon>
        <taxon>Pseudomonadati</taxon>
        <taxon>Campylobacterota</taxon>
        <taxon>Epsilonproteobacteria</taxon>
        <taxon>Campylobacterales</taxon>
        <taxon>Sulfurovaceae</taxon>
        <taxon>Sulfurovum</taxon>
        <taxon>environmental samples</taxon>
    </lineage>
</organism>
<evidence type="ECO:0000256" key="1">
    <source>
        <dbReference type="ARBA" id="ARBA00004651"/>
    </source>
</evidence>
<evidence type="ECO:0000256" key="6">
    <source>
        <dbReference type="SAM" id="Phobius"/>
    </source>
</evidence>
<dbReference type="InterPro" id="IPR050448">
    <property type="entry name" value="OpgB/LTA_synthase_biosynth"/>
</dbReference>
<evidence type="ECO:0000256" key="3">
    <source>
        <dbReference type="ARBA" id="ARBA00022692"/>
    </source>
</evidence>
<keyword evidence="5 6" id="KW-0472">Membrane</keyword>
<evidence type="ECO:0000259" key="7">
    <source>
        <dbReference type="Pfam" id="PF00884"/>
    </source>
</evidence>
<dbReference type="SUPFAM" id="SSF53649">
    <property type="entry name" value="Alkaline phosphatase-like"/>
    <property type="match status" value="1"/>
</dbReference>
<feature type="domain" description="Sulfatase N-terminal" evidence="7">
    <location>
        <begin position="285"/>
        <end position="571"/>
    </location>
</feature>
<feature type="transmembrane region" description="Helical" evidence="6">
    <location>
        <begin position="184"/>
        <end position="205"/>
    </location>
</feature>
<dbReference type="PANTHER" id="PTHR47371">
    <property type="entry name" value="LIPOTEICHOIC ACID SYNTHASE"/>
    <property type="match status" value="1"/>
</dbReference>
<protein>
    <submittedName>
        <fullName evidence="8">Sulfatase family protein</fullName>
    </submittedName>
</protein>
<proteinExistence type="predicted"/>
<keyword evidence="4 6" id="KW-1133">Transmembrane helix</keyword>
<dbReference type="Pfam" id="PF00884">
    <property type="entry name" value="Sulfatase"/>
    <property type="match status" value="1"/>
</dbReference>
<feature type="transmembrane region" description="Helical" evidence="6">
    <location>
        <begin position="54"/>
        <end position="74"/>
    </location>
</feature>
<keyword evidence="3 6" id="KW-0812">Transmembrane</keyword>
<accession>A0A6S6SJ74</accession>
<sequence length="683" mass="79454">MYRTLPKLIRFLLILTFWEVLVFTLFRLAFFMAFKDYGTDYTSGDVVYSFWLGFRFDLQLALIANLPIFLLGGIKYIGIFKSTFAKYFWISYIFVVNTVFILLYVIDFPYFDFFKKMVDSSIIRYFYDIGEAFKMLAEGYPLVPTIIGTIVALIIFFMLIRGLVNSINSSAKDYFRSSTHKITLYSIFFVFYIFGGYGKFEWYPWRWSEAFYSSNSFLSYLASNPVTYFKNTLKNSDVKYDLNATMAYYPYMVNYLEIDPKDDNNVSLLRVIEDNQNELYRFKQPNVVFILGESTSYARSSISGNPLNPTPFLKKMSDKGLTYSRFYTPHSGTARSVWTAMTGLPDVERMKTSSRNPMAVQEHMILNAFKGYEKFYFIGGSLSWGNVRGVVGNVNDLHTFEEHDYKNSPHNDVWGISDVHLANEVNAVLKTQNKPFFAFVQLSGNHSPNNIPEENFGFEFPKEVDEGLLSKYGFKGAINELEGQMFLDHSVKRLITLAKKESYFKNTIFIFIGDHGLPNRADHMHEAEQTFETHTLHTPLIIYAPELIEHKKIDYPVSEVDMMATIGGLIGEPYMNASIGRNILAKDFDKKQHYAFYLTHEENFRLNLIGKEYIFRIRANGEDRGLFKYHYDKKDENLINKYPKLAKEMEGICRGIFESTRYTRFHNAPKNIQQRLKSMSKDN</sequence>